<dbReference type="Proteomes" id="UP000236291">
    <property type="component" value="Unassembled WGS sequence"/>
</dbReference>
<protein>
    <submittedName>
        <fullName evidence="2">Uncharacterized protein</fullName>
    </submittedName>
</protein>
<reference evidence="2 3" key="2">
    <citation type="journal article" date="2017" name="Front. Plant Sci.">
        <title>Gene Classification and Mining of Molecular Markers Useful in Red Clover (Trifolium pratense) Breeding.</title>
        <authorList>
            <person name="Istvanek J."/>
            <person name="Dluhosova J."/>
            <person name="Dluhos P."/>
            <person name="Patkova L."/>
            <person name="Nedelnik J."/>
            <person name="Repkova J."/>
        </authorList>
    </citation>
    <scope>NUCLEOTIDE SEQUENCE [LARGE SCALE GENOMIC DNA]</scope>
    <source>
        <strain evidence="3">cv. Tatra</strain>
        <tissue evidence="2">Young leaves</tissue>
    </source>
</reference>
<organism evidence="2 3">
    <name type="scientific">Trifolium pratense</name>
    <name type="common">Red clover</name>
    <dbReference type="NCBI Taxonomy" id="57577"/>
    <lineage>
        <taxon>Eukaryota</taxon>
        <taxon>Viridiplantae</taxon>
        <taxon>Streptophyta</taxon>
        <taxon>Embryophyta</taxon>
        <taxon>Tracheophyta</taxon>
        <taxon>Spermatophyta</taxon>
        <taxon>Magnoliopsida</taxon>
        <taxon>eudicotyledons</taxon>
        <taxon>Gunneridae</taxon>
        <taxon>Pentapetalae</taxon>
        <taxon>rosids</taxon>
        <taxon>fabids</taxon>
        <taxon>Fabales</taxon>
        <taxon>Fabaceae</taxon>
        <taxon>Papilionoideae</taxon>
        <taxon>50 kb inversion clade</taxon>
        <taxon>NPAAA clade</taxon>
        <taxon>Hologalegina</taxon>
        <taxon>IRL clade</taxon>
        <taxon>Trifolieae</taxon>
        <taxon>Trifolium</taxon>
    </lineage>
</organism>
<comment type="caution">
    <text evidence="2">The sequence shown here is derived from an EMBL/GenBank/DDBJ whole genome shotgun (WGS) entry which is preliminary data.</text>
</comment>
<dbReference type="AlphaFoldDB" id="A0A2K3KSL3"/>
<feature type="region of interest" description="Disordered" evidence="1">
    <location>
        <begin position="1"/>
        <end position="43"/>
    </location>
</feature>
<name>A0A2K3KSL3_TRIPR</name>
<dbReference type="EMBL" id="ASHM01245022">
    <property type="protein sequence ID" value="PNX69255.1"/>
    <property type="molecule type" value="Genomic_DNA"/>
</dbReference>
<proteinExistence type="predicted"/>
<reference evidence="2 3" key="1">
    <citation type="journal article" date="2014" name="Am. J. Bot.">
        <title>Genome assembly and annotation for red clover (Trifolium pratense; Fabaceae).</title>
        <authorList>
            <person name="Istvanek J."/>
            <person name="Jaros M."/>
            <person name="Krenek A."/>
            <person name="Repkova J."/>
        </authorList>
    </citation>
    <scope>NUCLEOTIDE SEQUENCE [LARGE SCALE GENOMIC DNA]</scope>
    <source>
        <strain evidence="3">cv. Tatra</strain>
        <tissue evidence="2">Young leaves</tissue>
    </source>
</reference>
<feature type="non-terminal residue" evidence="2">
    <location>
        <position position="1"/>
    </location>
</feature>
<feature type="non-terminal residue" evidence="2">
    <location>
        <position position="71"/>
    </location>
</feature>
<sequence length="71" mass="7300">VYQRVVSPYDLNSNDSRPKGEKKSGRKGKMQTPAGAGRGRAAGVRANAARVEVNGGASTSIIDADRAGLTG</sequence>
<evidence type="ECO:0000313" key="3">
    <source>
        <dbReference type="Proteomes" id="UP000236291"/>
    </source>
</evidence>
<gene>
    <name evidence="2" type="ORF">L195_g064350</name>
</gene>
<evidence type="ECO:0000256" key="1">
    <source>
        <dbReference type="SAM" id="MobiDB-lite"/>
    </source>
</evidence>
<evidence type="ECO:0000313" key="2">
    <source>
        <dbReference type="EMBL" id="PNX69255.1"/>
    </source>
</evidence>
<accession>A0A2K3KSL3</accession>